<keyword evidence="1" id="KW-0175">Coiled coil</keyword>
<dbReference type="AlphaFoldDB" id="E9I1X9"/>
<keyword evidence="4" id="KW-1185">Reference proteome</keyword>
<feature type="compositionally biased region" description="Basic and acidic residues" evidence="2">
    <location>
        <begin position="185"/>
        <end position="195"/>
    </location>
</feature>
<dbReference type="PhylomeDB" id="E9I1X9"/>
<dbReference type="KEGG" id="dpx:DAPPUDRAFT_337638"/>
<gene>
    <name evidence="3" type="ORF">DAPPUDRAFT_337638</name>
</gene>
<feature type="region of interest" description="Disordered" evidence="2">
    <location>
        <begin position="89"/>
        <end position="113"/>
    </location>
</feature>
<sequence length="249" mass="27714">MSGPKYVSVYWEQEKKFTTQKISCVRNPSQLKNSKLVDDVEHQGREKDKLQNGWQCFPGRIIAIGAKKKTTEAKGFLKYQEITAAEREGGKIAGTQSVLDSSSAESDSSSSSTCYDNIPSTFFESQLQAKLNENIPSSQQLQSKDKAKAKIPSTTSESQLQSKDKTKKASKSARVSDGDSDVEELQFKAKTEKASRPKSATAELSDGDSDSDLLSREELLLKLKKVNKEKKALEKENEILRRNNIILQK</sequence>
<evidence type="ECO:0000256" key="2">
    <source>
        <dbReference type="SAM" id="MobiDB-lite"/>
    </source>
</evidence>
<feature type="non-terminal residue" evidence="3">
    <location>
        <position position="249"/>
    </location>
</feature>
<dbReference type="Proteomes" id="UP000000305">
    <property type="component" value="Unassembled WGS sequence"/>
</dbReference>
<feature type="coiled-coil region" evidence="1">
    <location>
        <begin position="216"/>
        <end position="243"/>
    </location>
</feature>
<proteinExistence type="predicted"/>
<name>E9I1X9_DAPPU</name>
<protein>
    <submittedName>
        <fullName evidence="3">Uncharacterized protein</fullName>
    </submittedName>
</protein>
<dbReference type="EMBL" id="GL733912">
    <property type="protein sequence ID" value="EFX62001.1"/>
    <property type="molecule type" value="Genomic_DNA"/>
</dbReference>
<evidence type="ECO:0000313" key="4">
    <source>
        <dbReference type="Proteomes" id="UP000000305"/>
    </source>
</evidence>
<feature type="region of interest" description="Disordered" evidence="2">
    <location>
        <begin position="131"/>
        <end position="211"/>
    </location>
</feature>
<organism evidence="3 4">
    <name type="scientific">Daphnia pulex</name>
    <name type="common">Water flea</name>
    <dbReference type="NCBI Taxonomy" id="6669"/>
    <lineage>
        <taxon>Eukaryota</taxon>
        <taxon>Metazoa</taxon>
        <taxon>Ecdysozoa</taxon>
        <taxon>Arthropoda</taxon>
        <taxon>Crustacea</taxon>
        <taxon>Branchiopoda</taxon>
        <taxon>Diplostraca</taxon>
        <taxon>Cladocera</taxon>
        <taxon>Anomopoda</taxon>
        <taxon>Daphniidae</taxon>
        <taxon>Daphnia</taxon>
    </lineage>
</organism>
<feature type="compositionally biased region" description="Polar residues" evidence="2">
    <location>
        <begin position="131"/>
        <end position="142"/>
    </location>
</feature>
<dbReference type="HOGENOM" id="CLU_097775_0_0_1"/>
<accession>E9I1X9</accession>
<feature type="compositionally biased region" description="Polar residues" evidence="2">
    <location>
        <begin position="152"/>
        <end position="161"/>
    </location>
</feature>
<evidence type="ECO:0000256" key="1">
    <source>
        <dbReference type="SAM" id="Coils"/>
    </source>
</evidence>
<dbReference type="InParanoid" id="E9I1X9"/>
<evidence type="ECO:0000313" key="3">
    <source>
        <dbReference type="EMBL" id="EFX62001.1"/>
    </source>
</evidence>
<reference evidence="3 4" key="1">
    <citation type="journal article" date="2011" name="Science">
        <title>The ecoresponsive genome of Daphnia pulex.</title>
        <authorList>
            <person name="Colbourne J.K."/>
            <person name="Pfrender M.E."/>
            <person name="Gilbert D."/>
            <person name="Thomas W.K."/>
            <person name="Tucker A."/>
            <person name="Oakley T.H."/>
            <person name="Tokishita S."/>
            <person name="Aerts A."/>
            <person name="Arnold G.J."/>
            <person name="Basu M.K."/>
            <person name="Bauer D.J."/>
            <person name="Caceres C.E."/>
            <person name="Carmel L."/>
            <person name="Casola C."/>
            <person name="Choi J.H."/>
            <person name="Detter J.C."/>
            <person name="Dong Q."/>
            <person name="Dusheyko S."/>
            <person name="Eads B.D."/>
            <person name="Frohlich T."/>
            <person name="Geiler-Samerotte K.A."/>
            <person name="Gerlach D."/>
            <person name="Hatcher P."/>
            <person name="Jogdeo S."/>
            <person name="Krijgsveld J."/>
            <person name="Kriventseva E.V."/>
            <person name="Kultz D."/>
            <person name="Laforsch C."/>
            <person name="Lindquist E."/>
            <person name="Lopez J."/>
            <person name="Manak J.R."/>
            <person name="Muller J."/>
            <person name="Pangilinan J."/>
            <person name="Patwardhan R.P."/>
            <person name="Pitluck S."/>
            <person name="Pritham E.J."/>
            <person name="Rechtsteiner A."/>
            <person name="Rho M."/>
            <person name="Rogozin I.B."/>
            <person name="Sakarya O."/>
            <person name="Salamov A."/>
            <person name="Schaack S."/>
            <person name="Shapiro H."/>
            <person name="Shiga Y."/>
            <person name="Skalitzky C."/>
            <person name="Smith Z."/>
            <person name="Souvorov A."/>
            <person name="Sung W."/>
            <person name="Tang Z."/>
            <person name="Tsuchiya D."/>
            <person name="Tu H."/>
            <person name="Vos H."/>
            <person name="Wang M."/>
            <person name="Wolf Y.I."/>
            <person name="Yamagata H."/>
            <person name="Yamada T."/>
            <person name="Ye Y."/>
            <person name="Shaw J.R."/>
            <person name="Andrews J."/>
            <person name="Crease T.J."/>
            <person name="Tang H."/>
            <person name="Lucas S.M."/>
            <person name="Robertson H.M."/>
            <person name="Bork P."/>
            <person name="Koonin E.V."/>
            <person name="Zdobnov E.M."/>
            <person name="Grigoriev I.V."/>
            <person name="Lynch M."/>
            <person name="Boore J.L."/>
        </authorList>
    </citation>
    <scope>NUCLEOTIDE SEQUENCE [LARGE SCALE GENOMIC DNA]</scope>
</reference>
<feature type="compositionally biased region" description="Low complexity" evidence="2">
    <location>
        <begin position="97"/>
        <end position="112"/>
    </location>
</feature>